<keyword evidence="3" id="KW-0804">Transcription</keyword>
<protein>
    <recommendedName>
        <fullName evidence="4">HTH gntR-type domain-containing protein</fullName>
    </recommendedName>
</protein>
<dbReference type="GO" id="GO:0003700">
    <property type="term" value="F:DNA-binding transcription factor activity"/>
    <property type="evidence" value="ECO:0007669"/>
    <property type="project" value="InterPro"/>
</dbReference>
<keyword evidence="6" id="KW-1185">Reference proteome</keyword>
<dbReference type="Pfam" id="PF00392">
    <property type="entry name" value="GntR"/>
    <property type="match status" value="1"/>
</dbReference>
<dbReference type="InterPro" id="IPR036390">
    <property type="entry name" value="WH_DNA-bd_sf"/>
</dbReference>
<dbReference type="SUPFAM" id="SSF46785">
    <property type="entry name" value="Winged helix' DNA-binding domain"/>
    <property type="match status" value="1"/>
</dbReference>
<evidence type="ECO:0000259" key="4">
    <source>
        <dbReference type="PROSITE" id="PS50949"/>
    </source>
</evidence>
<sequence>MTVPDFAAPPQLSENVAHVVRKRIFEGGYAADQYLRLDQMAAELGISVTPVREAPDALRAEGLIAQQPRRGFVVLPVTGQDLADVAKPLGSSRG</sequence>
<evidence type="ECO:0000256" key="2">
    <source>
        <dbReference type="ARBA" id="ARBA00023125"/>
    </source>
</evidence>
<dbReference type="AlphaFoldDB" id="A0A7I7MLL3"/>
<dbReference type="PANTHER" id="PTHR43537">
    <property type="entry name" value="TRANSCRIPTIONAL REGULATOR, GNTR FAMILY"/>
    <property type="match status" value="1"/>
</dbReference>
<feature type="domain" description="HTH gntR-type" evidence="4">
    <location>
        <begin position="10"/>
        <end position="77"/>
    </location>
</feature>
<evidence type="ECO:0000256" key="1">
    <source>
        <dbReference type="ARBA" id="ARBA00023015"/>
    </source>
</evidence>
<dbReference type="PROSITE" id="PS50949">
    <property type="entry name" value="HTH_GNTR"/>
    <property type="match status" value="1"/>
</dbReference>
<dbReference type="Proteomes" id="UP000467236">
    <property type="component" value="Chromosome"/>
</dbReference>
<name>A0A7I7MLL3_9MYCO</name>
<keyword evidence="2" id="KW-0238">DNA-binding</keyword>
<evidence type="ECO:0000313" key="6">
    <source>
        <dbReference type="Proteomes" id="UP000467236"/>
    </source>
</evidence>
<keyword evidence="1" id="KW-0805">Transcription regulation</keyword>
<dbReference type="PANTHER" id="PTHR43537:SF24">
    <property type="entry name" value="GLUCONATE OPERON TRANSCRIPTIONAL REPRESSOR"/>
    <property type="match status" value="1"/>
</dbReference>
<dbReference type="SMART" id="SM00345">
    <property type="entry name" value="HTH_GNTR"/>
    <property type="match status" value="1"/>
</dbReference>
<dbReference type="InterPro" id="IPR000524">
    <property type="entry name" value="Tscrpt_reg_HTH_GntR"/>
</dbReference>
<dbReference type="GO" id="GO:0003677">
    <property type="term" value="F:DNA binding"/>
    <property type="evidence" value="ECO:0007669"/>
    <property type="project" value="UniProtKB-KW"/>
</dbReference>
<dbReference type="EMBL" id="AP022575">
    <property type="protein sequence ID" value="BBX72667.1"/>
    <property type="molecule type" value="Genomic_DNA"/>
</dbReference>
<proteinExistence type="predicted"/>
<organism evidence="5 6">
    <name type="scientific">Mycobacterium shinjukuense</name>
    <dbReference type="NCBI Taxonomy" id="398694"/>
    <lineage>
        <taxon>Bacteria</taxon>
        <taxon>Bacillati</taxon>
        <taxon>Actinomycetota</taxon>
        <taxon>Actinomycetes</taxon>
        <taxon>Mycobacteriales</taxon>
        <taxon>Mycobacteriaceae</taxon>
        <taxon>Mycobacterium</taxon>
    </lineage>
</organism>
<evidence type="ECO:0000313" key="5">
    <source>
        <dbReference type="EMBL" id="BBX72667.1"/>
    </source>
</evidence>
<dbReference type="Gene3D" id="1.10.10.10">
    <property type="entry name" value="Winged helix-like DNA-binding domain superfamily/Winged helix DNA-binding domain"/>
    <property type="match status" value="1"/>
</dbReference>
<reference evidence="5 6" key="1">
    <citation type="journal article" date="2019" name="Emerg. Microbes Infect.">
        <title>Comprehensive subspecies identification of 175 nontuberculous mycobacteria species based on 7547 genomic profiles.</title>
        <authorList>
            <person name="Matsumoto Y."/>
            <person name="Kinjo T."/>
            <person name="Motooka D."/>
            <person name="Nabeya D."/>
            <person name="Jung N."/>
            <person name="Uechi K."/>
            <person name="Horii T."/>
            <person name="Iida T."/>
            <person name="Fujita J."/>
            <person name="Nakamura S."/>
        </authorList>
    </citation>
    <scope>NUCLEOTIDE SEQUENCE [LARGE SCALE GENOMIC DNA]</scope>
    <source>
        <strain evidence="5 6">JCM 14233</strain>
    </source>
</reference>
<dbReference type="KEGG" id="mshj:MSHI_05730"/>
<evidence type="ECO:0000256" key="3">
    <source>
        <dbReference type="ARBA" id="ARBA00023163"/>
    </source>
</evidence>
<gene>
    <name evidence="5" type="ORF">MSHI_05730</name>
</gene>
<dbReference type="InterPro" id="IPR036388">
    <property type="entry name" value="WH-like_DNA-bd_sf"/>
</dbReference>
<accession>A0A7I7MLL3</accession>